<evidence type="ECO:0000313" key="2">
    <source>
        <dbReference type="Proteomes" id="UP000326582"/>
    </source>
</evidence>
<name>A0ACD0WRE9_CLALS</name>
<protein>
    <submittedName>
        <fullName evidence="1">Uncharacterized protein</fullName>
    </submittedName>
</protein>
<dbReference type="Proteomes" id="UP000326582">
    <property type="component" value="Chromosome 6"/>
</dbReference>
<accession>A0ACD0WRE9</accession>
<sequence length="223" mass="25345">MGLHSPIVFLPVVPPQLTRINVGAALWIRLGQHRNHTQQNLLDASHRRPPFLGPLVSVWVFSRRMQDRYTDGSVGVDVRMEQRRLELERWGAQRVVGRETQRGTENTAFIRGVCRAFQKTVPDEKVIFRNWTSDDSRRRITCYSLVLFQKTSSGCGAGHVFSIFMSVFLAKPVGIRRILSREVRALYGEAGATFPRAGATFWILANTRHFAATTPLKKLKNNT</sequence>
<evidence type="ECO:0000313" key="1">
    <source>
        <dbReference type="EMBL" id="QFZ29587.1"/>
    </source>
</evidence>
<gene>
    <name evidence="1" type="ORF">EJF14_60097</name>
</gene>
<keyword evidence="2" id="KW-1185">Reference proteome</keyword>
<dbReference type="EMBL" id="CP038489">
    <property type="protein sequence ID" value="QFZ29587.1"/>
    <property type="molecule type" value="Genomic_DNA"/>
</dbReference>
<reference evidence="2" key="1">
    <citation type="journal article" date="2019" name="MBio">
        <title>Comparative genomics for the elucidation of multidrug resistance (MDR) in Candida lusitaniae.</title>
        <authorList>
            <person name="Kannan A."/>
            <person name="Asner S.A."/>
            <person name="Trachsel E."/>
            <person name="Kelly S."/>
            <person name="Parker J."/>
            <person name="Sanglard D."/>
        </authorList>
    </citation>
    <scope>NUCLEOTIDE SEQUENCE [LARGE SCALE GENOMIC DNA]</scope>
    <source>
        <strain evidence="2">P1</strain>
    </source>
</reference>
<organism evidence="1 2">
    <name type="scientific">Clavispora lusitaniae</name>
    <name type="common">Candida lusitaniae</name>
    <dbReference type="NCBI Taxonomy" id="36911"/>
    <lineage>
        <taxon>Eukaryota</taxon>
        <taxon>Fungi</taxon>
        <taxon>Dikarya</taxon>
        <taxon>Ascomycota</taxon>
        <taxon>Saccharomycotina</taxon>
        <taxon>Pichiomycetes</taxon>
        <taxon>Metschnikowiaceae</taxon>
        <taxon>Clavispora</taxon>
    </lineage>
</organism>
<proteinExistence type="predicted"/>